<feature type="compositionally biased region" description="Low complexity" evidence="1">
    <location>
        <begin position="1"/>
        <end position="15"/>
    </location>
</feature>
<reference evidence="2 3" key="1">
    <citation type="submission" date="2020-09" db="EMBL/GenBank/DDBJ databases">
        <authorList>
            <person name="Zhang R."/>
            <person name="Garcia K."/>
            <person name="Ogata H."/>
        </authorList>
    </citation>
    <scope>NUCLEOTIDE SEQUENCE [LARGE SCALE GENOMIC DNA]</scope>
    <source>
        <strain evidence="3">stheno</strain>
    </source>
</reference>
<keyword evidence="2" id="KW-0548">Nucleotidyltransferase</keyword>
<keyword evidence="2" id="KW-0808">Transferase</keyword>
<proteinExistence type="predicted"/>
<dbReference type="EMBL" id="MW018138">
    <property type="protein sequence ID" value="QPB44409.1"/>
    <property type="molecule type" value="Genomic_DNA"/>
</dbReference>
<name>A0A7S8BD30_9VIRU</name>
<dbReference type="InterPro" id="IPR038469">
    <property type="entry name" value="tRNAHis_GuaTrfase_Thg1_sf"/>
</dbReference>
<keyword evidence="3" id="KW-1185">Reference proteome</keyword>
<dbReference type="Gene3D" id="3.30.70.3000">
    <property type="match status" value="1"/>
</dbReference>
<dbReference type="KEGG" id="vg:80543605"/>
<sequence>MEEEQQQPQQQQQEQVAKPRATALGRRMLGYEAVLSPSSQCDSPMVISLRLWKAANDVVPGTIKREAVHKPVAFELDTQFGQYMCKTAAQLMDRLTYAKSAYVHHDEINLVLPKQPKRTASTALAAHVASVASVMLRQMVLSDAAVKVPHLSDAHFTFEAVVSKFPDQWEAVNYLVWRRTDFCLPRSKLAWCASHLGHSMVKGLPTRTAVEMTEASTDAKWADQPSHHRLGTLLVRRSVWVQHLGAWRPSVETEVPEHLERADDATVALVFAVEIQ</sequence>
<organism evidence="2 3">
    <name type="scientific">Medusavirus stheno T3</name>
    <dbReference type="NCBI Taxonomy" id="3069717"/>
    <lineage>
        <taxon>Viruses</taxon>
        <taxon>Varidnaviria</taxon>
        <taxon>Bamfordvirae</taxon>
        <taxon>Nucleocytoviricota</taxon>
        <taxon>Megaviricetes</taxon>
        <taxon>Mamonoviridae</taxon>
        <taxon>Medusavirus</taxon>
        <taxon>Medusavirus sthenus</taxon>
    </lineage>
</organism>
<dbReference type="Proteomes" id="UP001162098">
    <property type="component" value="Segment"/>
</dbReference>
<protein>
    <submittedName>
        <fullName evidence="2">tRNA-His guanylyltransferase</fullName>
    </submittedName>
</protein>
<feature type="region of interest" description="Disordered" evidence="1">
    <location>
        <begin position="1"/>
        <end position="20"/>
    </location>
</feature>
<accession>A0A7S8BD30</accession>
<dbReference type="GO" id="GO:0016779">
    <property type="term" value="F:nucleotidyltransferase activity"/>
    <property type="evidence" value="ECO:0007669"/>
    <property type="project" value="UniProtKB-KW"/>
</dbReference>
<evidence type="ECO:0000256" key="1">
    <source>
        <dbReference type="SAM" id="MobiDB-lite"/>
    </source>
</evidence>
<evidence type="ECO:0000313" key="3">
    <source>
        <dbReference type="Proteomes" id="UP001162098"/>
    </source>
</evidence>
<evidence type="ECO:0000313" key="2">
    <source>
        <dbReference type="EMBL" id="QPB44409.1"/>
    </source>
</evidence>